<organism evidence="1 2">
    <name type="scientific">Erwinia phage vB_EamM_Simmy50</name>
    <dbReference type="NCBI Taxonomy" id="1815988"/>
    <lineage>
        <taxon>Viruses</taxon>
        <taxon>Duplodnaviria</taxon>
        <taxon>Heunggongvirae</taxon>
        <taxon>Uroviricota</taxon>
        <taxon>Caudoviricetes</taxon>
        <taxon>Chimalliviridae</taxon>
        <taxon>Agricanvirus</taxon>
        <taxon>Agricanvirus simmy50</taxon>
    </lineage>
</organism>
<sequence length="56" mass="5787">MWTDPLPGIAPIVSSLGGLWIDGPKSSGFDEDLNGLHTEVPAALQALRNTPGDSAT</sequence>
<evidence type="ECO:0000313" key="1">
    <source>
        <dbReference type="EMBL" id="ANH51470.1"/>
    </source>
</evidence>
<dbReference type="EMBL" id="KU886223">
    <property type="protein sequence ID" value="ANH51470.1"/>
    <property type="molecule type" value="Genomic_DNA"/>
</dbReference>
<proteinExistence type="predicted"/>
<gene>
    <name evidence="1" type="ORF">SIMMY50_8</name>
</gene>
<reference evidence="2" key="1">
    <citation type="submission" date="2016-03" db="EMBL/GenBank/DDBJ databases">
        <authorList>
            <person name="Sharma R."/>
            <person name="Simister A.R."/>
            <person name="Berg J.A."/>
            <person name="Jensen G.L."/>
            <person name="Keele B.R."/>
            <person name="Ward M.E.H."/>
            <person name="Breakwell D.P."/>
            <person name="Hope S."/>
            <person name="Grose J.H."/>
        </authorList>
    </citation>
    <scope>NUCLEOTIDE SEQUENCE [LARGE SCALE GENOMIC DNA]</scope>
</reference>
<evidence type="ECO:0000313" key="2">
    <source>
        <dbReference type="Proteomes" id="UP000222975"/>
    </source>
</evidence>
<dbReference type="Proteomes" id="UP000222975">
    <property type="component" value="Segment"/>
</dbReference>
<accession>A0A173GCY5</accession>
<name>A0A173GCY5_9CAUD</name>
<keyword evidence="2" id="KW-1185">Reference proteome</keyword>
<protein>
    <submittedName>
        <fullName evidence="1">Uncharacterized protein</fullName>
    </submittedName>
</protein>